<evidence type="ECO:0000313" key="3">
    <source>
        <dbReference type="Proteomes" id="UP001307889"/>
    </source>
</evidence>
<proteinExistence type="predicted"/>
<name>A0ABN7AYV7_9HEMI</name>
<feature type="region of interest" description="Disordered" evidence="1">
    <location>
        <begin position="1"/>
        <end position="28"/>
    </location>
</feature>
<evidence type="ECO:0000313" key="2">
    <source>
        <dbReference type="EMBL" id="BES96572.1"/>
    </source>
</evidence>
<dbReference type="Gene3D" id="2.30.30.140">
    <property type="match status" value="1"/>
</dbReference>
<dbReference type="EMBL" id="AP028915">
    <property type="protein sequence ID" value="BES96572.1"/>
    <property type="molecule type" value="Genomic_DNA"/>
</dbReference>
<protein>
    <submittedName>
        <fullName evidence="2">Histone-lysine N-methyltransferase</fullName>
    </submittedName>
</protein>
<reference evidence="2 3" key="1">
    <citation type="submission" date="2023-09" db="EMBL/GenBank/DDBJ databases">
        <title>Nesidiocoris tenuis whole genome shotgun sequence.</title>
        <authorList>
            <person name="Shibata T."/>
            <person name="Shimoda M."/>
            <person name="Kobayashi T."/>
            <person name="Uehara T."/>
        </authorList>
    </citation>
    <scope>NUCLEOTIDE SEQUENCE [LARGE SCALE GENOMIC DNA]</scope>
    <source>
        <strain evidence="2 3">Japan</strain>
    </source>
</reference>
<evidence type="ECO:0000256" key="1">
    <source>
        <dbReference type="SAM" id="MobiDB-lite"/>
    </source>
</evidence>
<gene>
    <name evidence="2" type="ORF">NTJ_09384</name>
</gene>
<feature type="compositionally biased region" description="Low complexity" evidence="1">
    <location>
        <begin position="1"/>
        <end position="14"/>
    </location>
</feature>
<accession>A0ABN7AYV7</accession>
<keyword evidence="3" id="KW-1185">Reference proteome</keyword>
<organism evidence="2 3">
    <name type="scientific">Nesidiocoris tenuis</name>
    <dbReference type="NCBI Taxonomy" id="355587"/>
    <lineage>
        <taxon>Eukaryota</taxon>
        <taxon>Metazoa</taxon>
        <taxon>Ecdysozoa</taxon>
        <taxon>Arthropoda</taxon>
        <taxon>Hexapoda</taxon>
        <taxon>Insecta</taxon>
        <taxon>Pterygota</taxon>
        <taxon>Neoptera</taxon>
        <taxon>Paraneoptera</taxon>
        <taxon>Hemiptera</taxon>
        <taxon>Heteroptera</taxon>
        <taxon>Panheteroptera</taxon>
        <taxon>Cimicomorpha</taxon>
        <taxon>Miridae</taxon>
        <taxon>Dicyphina</taxon>
        <taxon>Nesidiocoris</taxon>
    </lineage>
</organism>
<sequence>MASSSEGTSSPSEAGEPDEDQKEHSSPSHLALALIPEDASISRIGVEEVTVTGDISPNPVNVIFLDSSPIYRRPLKNQEIVLAHRRDKGYWCRAAILRKTYCSNQMTKEITTKHQVHYEDGVRPVEPLSLDEIAYSEVCRKLIPVGTPVVTDISDTCIKFTPGVIIETPTFLNRNRYAVMSPKGTARYVEHSDIRIVAGTNFSFDSDQFDPDFLLDHMEIYPNYVTVRMKPGGNAIFNRNKEWTSGKVISIDCSIVQILFDDGDVESYHRGSYRNHRLIFEPLADAISKMGVPRLKRLRSSVNRRVRIT</sequence>
<dbReference type="Proteomes" id="UP001307889">
    <property type="component" value="Chromosome 7"/>
</dbReference>